<dbReference type="SUPFAM" id="SSF53474">
    <property type="entry name" value="alpha/beta-Hydrolases"/>
    <property type="match status" value="1"/>
</dbReference>
<sequence>MAFFTTSDGTEIFYKDWGSGRPVVFSHGWPLNADAWDEQLALVASRGYRAIAHDRRGHGRSAQTWSGNDLDTYAEDLSQLIEALDLHDAVLVGHSTGGGEVTRTAAGRVAARISKLVLVGAIPPLMLRTAENPEGLPLEVFDALRDGVLTDRSQSYRDLSAPFYGANRDDSNVSPGILDAFWLWGMQVGVKGAFDCIKAFSETDLTEDLKCIEVPTLLIHGDDDQIVPIVAAAEKAVELLADAELKVYPGAPHGLMSVAPYKERLHEDLLAFLAK</sequence>
<feature type="domain" description="AB hydrolase-1" evidence="3">
    <location>
        <begin position="22"/>
        <end position="255"/>
    </location>
</feature>
<evidence type="ECO:0000256" key="1">
    <source>
        <dbReference type="ARBA" id="ARBA00022559"/>
    </source>
</evidence>
<dbReference type="Pfam" id="PF00561">
    <property type="entry name" value="Abhydrolase_1"/>
    <property type="match status" value="1"/>
</dbReference>
<keyword evidence="1" id="KW-0560">Oxidoreductase</keyword>
<dbReference type="GO" id="GO:0016787">
    <property type="term" value="F:hydrolase activity"/>
    <property type="evidence" value="ECO:0007669"/>
    <property type="project" value="UniProtKB-KW"/>
</dbReference>
<dbReference type="RefSeq" id="WP_212529537.1">
    <property type="nucleotide sequence ID" value="NZ_JAGSOG010000079.1"/>
</dbReference>
<reference evidence="4" key="1">
    <citation type="submission" date="2021-04" db="EMBL/GenBank/DDBJ databases">
        <title>Genome based classification of Actinospica acidithermotolerans sp. nov., an actinobacterium isolated from an Indonesian hot spring.</title>
        <authorList>
            <person name="Kusuma A.B."/>
            <person name="Putra K.E."/>
            <person name="Nafisah S."/>
            <person name="Loh J."/>
            <person name="Nouioui I."/>
            <person name="Goodfellow M."/>
        </authorList>
    </citation>
    <scope>NUCLEOTIDE SEQUENCE</scope>
    <source>
        <strain evidence="4">CSCA 57</strain>
    </source>
</reference>
<evidence type="ECO:0000313" key="5">
    <source>
        <dbReference type="Proteomes" id="UP000675781"/>
    </source>
</evidence>
<dbReference type="FunFam" id="3.40.50.1820:FF:000205">
    <property type="entry name" value="Non-haem bromoperoxidase BPO-A2"/>
    <property type="match status" value="1"/>
</dbReference>
<comment type="similarity">
    <text evidence="2">Belongs to the AB hydrolase superfamily. Bacterial non-heme haloperoxidase / perhydrolase family.</text>
</comment>
<protein>
    <submittedName>
        <fullName evidence="4">Alpha/beta hydrolase</fullName>
    </submittedName>
</protein>
<dbReference type="PRINTS" id="PR00111">
    <property type="entry name" value="ABHYDROLASE"/>
</dbReference>
<dbReference type="InterPro" id="IPR000639">
    <property type="entry name" value="Epox_hydrolase-like"/>
</dbReference>
<comment type="caution">
    <text evidence="4">The sequence shown here is derived from an EMBL/GenBank/DDBJ whole genome shotgun (WGS) entry which is preliminary data.</text>
</comment>
<keyword evidence="4" id="KW-0378">Hydrolase</keyword>
<dbReference type="InterPro" id="IPR029058">
    <property type="entry name" value="AB_hydrolase_fold"/>
</dbReference>
<dbReference type="PRINTS" id="PR00412">
    <property type="entry name" value="EPOXHYDRLASE"/>
</dbReference>
<organism evidence="4 5">
    <name type="scientific">Actinospica durhamensis</name>
    <dbReference type="NCBI Taxonomy" id="1508375"/>
    <lineage>
        <taxon>Bacteria</taxon>
        <taxon>Bacillati</taxon>
        <taxon>Actinomycetota</taxon>
        <taxon>Actinomycetes</taxon>
        <taxon>Catenulisporales</taxon>
        <taxon>Actinospicaceae</taxon>
        <taxon>Actinospica</taxon>
    </lineage>
</organism>
<evidence type="ECO:0000256" key="2">
    <source>
        <dbReference type="ARBA" id="ARBA00038128"/>
    </source>
</evidence>
<dbReference type="EMBL" id="JAGSOG010000079">
    <property type="protein sequence ID" value="MBR7835023.1"/>
    <property type="molecule type" value="Genomic_DNA"/>
</dbReference>
<evidence type="ECO:0000259" key="3">
    <source>
        <dbReference type="Pfam" id="PF00561"/>
    </source>
</evidence>
<dbReference type="PANTHER" id="PTHR43433">
    <property type="entry name" value="HYDROLASE, ALPHA/BETA FOLD FAMILY PROTEIN"/>
    <property type="match status" value="1"/>
</dbReference>
<dbReference type="Gene3D" id="3.40.50.1820">
    <property type="entry name" value="alpha/beta hydrolase"/>
    <property type="match status" value="1"/>
</dbReference>
<name>A0A941ER76_9ACTN</name>
<dbReference type="InterPro" id="IPR000073">
    <property type="entry name" value="AB_hydrolase_1"/>
</dbReference>
<dbReference type="Proteomes" id="UP000675781">
    <property type="component" value="Unassembled WGS sequence"/>
</dbReference>
<accession>A0A941ER76</accession>
<dbReference type="PANTHER" id="PTHR43433:SF3">
    <property type="entry name" value="NON-HEME CHLOROPEROXIDASE"/>
    <property type="match status" value="1"/>
</dbReference>
<keyword evidence="1" id="KW-0575">Peroxidase</keyword>
<evidence type="ECO:0000313" key="4">
    <source>
        <dbReference type="EMBL" id="MBR7835023.1"/>
    </source>
</evidence>
<dbReference type="GO" id="GO:0004601">
    <property type="term" value="F:peroxidase activity"/>
    <property type="evidence" value="ECO:0007669"/>
    <property type="project" value="UniProtKB-KW"/>
</dbReference>
<dbReference type="InterPro" id="IPR050471">
    <property type="entry name" value="AB_hydrolase"/>
</dbReference>
<keyword evidence="5" id="KW-1185">Reference proteome</keyword>
<dbReference type="AlphaFoldDB" id="A0A941ER76"/>
<gene>
    <name evidence="4" type="ORF">KDL01_17240</name>
</gene>
<proteinExistence type="inferred from homology"/>